<evidence type="ECO:0008006" key="4">
    <source>
        <dbReference type="Google" id="ProtNLM"/>
    </source>
</evidence>
<reference evidence="2" key="4">
    <citation type="submission" date="2020-09" db="EMBL/GenBank/DDBJ databases">
        <authorList>
            <person name="Sun Q."/>
            <person name="Ohkuma M."/>
        </authorList>
    </citation>
    <scope>NUCLEOTIDE SEQUENCE</scope>
    <source>
        <strain evidence="2">JCM 31740</strain>
    </source>
</reference>
<dbReference type="Gene3D" id="3.40.50.300">
    <property type="entry name" value="P-loop containing nucleotide triphosphate hydrolases"/>
    <property type="match status" value="1"/>
</dbReference>
<dbReference type="Proteomes" id="UP000276741">
    <property type="component" value="Chromosome"/>
</dbReference>
<dbReference type="Proteomes" id="UP000616143">
    <property type="component" value="Unassembled WGS sequence"/>
</dbReference>
<evidence type="ECO:0000313" key="2">
    <source>
        <dbReference type="EMBL" id="GGT89250.1"/>
    </source>
</evidence>
<evidence type="ECO:0000313" key="3">
    <source>
        <dbReference type="Proteomes" id="UP000276741"/>
    </source>
</evidence>
<dbReference type="AlphaFoldDB" id="A0A348B551"/>
<gene>
    <name evidence="2" type="ORF">GCM10007116_03870</name>
    <name evidence="1" type="ORF">HS1genome_1692</name>
</gene>
<dbReference type="SUPFAM" id="SSF52540">
    <property type="entry name" value="P-loop containing nucleoside triphosphate hydrolases"/>
    <property type="match status" value="1"/>
</dbReference>
<reference evidence="3" key="2">
    <citation type="submission" date="2018-04" db="EMBL/GenBank/DDBJ databases">
        <title>Complete genome sequence of Sulfodiicoccus acidiphilus strain HS-1.</title>
        <authorList>
            <person name="Sakai H.D."/>
            <person name="Kurosawa N."/>
        </authorList>
    </citation>
    <scope>NUCLEOTIDE SEQUENCE [LARGE SCALE GENOMIC DNA]</scope>
    <source>
        <strain evidence="3">HS-1</strain>
    </source>
</reference>
<dbReference type="EMBL" id="BMQS01000003">
    <property type="protein sequence ID" value="GGT89250.1"/>
    <property type="molecule type" value="Genomic_DNA"/>
</dbReference>
<dbReference type="InterPro" id="IPR027417">
    <property type="entry name" value="P-loop_NTPase"/>
</dbReference>
<reference evidence="1" key="3">
    <citation type="journal article" date="2019" name="BMC Res. Notes">
        <title>Complete genome sequence of the Sulfodiicoccus acidiphilus strain HS-1T, the first crenarchaeon that lacks polB3, isolated from an acidic hot spring in Ohwaku-dani, Hakone, Japan.</title>
        <authorList>
            <person name="Sakai H.D."/>
            <person name="Kurosawa N."/>
        </authorList>
    </citation>
    <scope>NUCLEOTIDE SEQUENCE</scope>
    <source>
        <strain evidence="1">HS-1</strain>
    </source>
</reference>
<organism evidence="1 3">
    <name type="scientific">Sulfodiicoccus acidiphilus</name>
    <dbReference type="NCBI Taxonomy" id="1670455"/>
    <lineage>
        <taxon>Archaea</taxon>
        <taxon>Thermoproteota</taxon>
        <taxon>Thermoprotei</taxon>
        <taxon>Sulfolobales</taxon>
        <taxon>Sulfolobaceae</taxon>
        <taxon>Sulfodiicoccus</taxon>
    </lineage>
</organism>
<dbReference type="KEGG" id="sacd:HS1genome_1692"/>
<accession>A0A348B551</accession>
<sequence>MLFDPRPETSRKDLYDREGELRSLIEGVRFPLTVVSGLRRTGKFSLIRVAMGEDVGNLWMYLDMRKFEDSTFISYRDFLWTLEGEINDAIRNFPRLLESPEKIRGLSISGLSVSLAWGGELRFANLLDALQEYGEEHSRDVIVVFDEAQELIKSRGLDLLPQIPYVYDNLRRIRFVVGDRKLGCSSGS</sequence>
<dbReference type="PANTHER" id="PTHR34301">
    <property type="entry name" value="DNA-BINDING PROTEIN-RELATED"/>
    <property type="match status" value="1"/>
</dbReference>
<keyword evidence="3" id="KW-1185">Reference proteome</keyword>
<protein>
    <recommendedName>
        <fullName evidence="4">ATPase domain-containing protein</fullName>
    </recommendedName>
</protein>
<proteinExistence type="predicted"/>
<evidence type="ECO:0000313" key="1">
    <source>
        <dbReference type="EMBL" id="BBD73303.1"/>
    </source>
</evidence>
<dbReference type="EMBL" id="AP018553">
    <property type="protein sequence ID" value="BBD73303.1"/>
    <property type="molecule type" value="Genomic_DNA"/>
</dbReference>
<reference evidence="2" key="1">
    <citation type="journal article" date="2014" name="Int. J. Syst. Evol. Microbiol.">
        <title>Complete genome sequence of Corynebacterium casei LMG S-19264T (=DSM 44701T), isolated from a smear-ripened cheese.</title>
        <authorList>
            <consortium name="US DOE Joint Genome Institute (JGI-PGF)"/>
            <person name="Walter F."/>
            <person name="Albersmeier A."/>
            <person name="Kalinowski J."/>
            <person name="Ruckert C."/>
        </authorList>
    </citation>
    <scope>NUCLEOTIDE SEQUENCE</scope>
    <source>
        <strain evidence="2">JCM 31740</strain>
    </source>
</reference>
<dbReference type="PANTHER" id="PTHR34301:SF8">
    <property type="entry name" value="ATPASE DOMAIN-CONTAINING PROTEIN"/>
    <property type="match status" value="1"/>
</dbReference>
<name>A0A348B551_9CREN</name>